<dbReference type="GO" id="GO:0016301">
    <property type="term" value="F:kinase activity"/>
    <property type="evidence" value="ECO:0007669"/>
    <property type="project" value="UniProtKB-KW"/>
</dbReference>
<evidence type="ECO:0000259" key="7">
    <source>
        <dbReference type="Pfam" id="PF00454"/>
    </source>
</evidence>
<comment type="caution">
    <text evidence="8">The sequence shown here is derived from an EMBL/GenBank/DDBJ whole genome shotgun (WGS) entry which is preliminary data.</text>
</comment>
<reference evidence="8" key="1">
    <citation type="submission" date="2021-12" db="EMBL/GenBank/DDBJ databases">
        <title>Prjna785345.</title>
        <authorList>
            <person name="Rujirawat T."/>
            <person name="Krajaejun T."/>
        </authorList>
    </citation>
    <scope>NUCLEOTIDE SEQUENCE</scope>
    <source>
        <strain evidence="8">Pi057C3</strain>
    </source>
</reference>
<evidence type="ECO:0000256" key="5">
    <source>
        <dbReference type="ARBA" id="ARBA00022840"/>
    </source>
</evidence>
<dbReference type="Proteomes" id="UP001209570">
    <property type="component" value="Unassembled WGS sequence"/>
</dbReference>
<gene>
    <name evidence="8" type="ORF">P43SY_002694</name>
</gene>
<dbReference type="EMBL" id="JAKCXM010000001">
    <property type="protein sequence ID" value="KAJ0410362.1"/>
    <property type="molecule type" value="Genomic_DNA"/>
</dbReference>
<name>A0AAD5LUJ3_PYTIN</name>
<keyword evidence="2" id="KW-0808">Transferase</keyword>
<sequence length="356" mass="39392">MFKPAEEERFVRDGIAPGEGAVREEAAYVLDSRSGGFSGVPPTAVAKIHLASIGRAKHGAVQRFMLGSIGSMEGFGMSYDLAKAVAFVPVEQVHRIGLLDIRTFNTDRHPGNILLIGDKPPYTMVPIDHGCILPSWFHLSEARFDWLDYPQSKVPFSSQALEYVAEIDVEADAAALRKLGIREECVTTMRICVLFLKLAKSQVVHGILGRRPPRLFFANLERILSREVQHLNFANDMAPPASTASRFVRFDAALEDSDQTLVFSAHRARRSLSARWGRERDENARGQAASSFFPDSTDDDATQARRRRLPQETAAAAGRATIERSAPVPPVPMVSTIDIQFPLTRRVLWKQAPTAS</sequence>
<evidence type="ECO:0000256" key="2">
    <source>
        <dbReference type="ARBA" id="ARBA00022679"/>
    </source>
</evidence>
<keyword evidence="9" id="KW-1185">Reference proteome</keyword>
<evidence type="ECO:0000256" key="1">
    <source>
        <dbReference type="ARBA" id="ARBA00008941"/>
    </source>
</evidence>
<dbReference type="PANTHER" id="PTHR45800:SF11">
    <property type="entry name" value="PHOSPHATIDYLINOSITOL 3-KINASE-RELATED PROTEIN KINASE"/>
    <property type="match status" value="1"/>
</dbReference>
<feature type="domain" description="PI3K/PI4K catalytic" evidence="7">
    <location>
        <begin position="14"/>
        <end position="200"/>
    </location>
</feature>
<proteinExistence type="inferred from homology"/>
<dbReference type="AlphaFoldDB" id="A0AAD5LUJ3"/>
<protein>
    <recommendedName>
        <fullName evidence="7">PI3K/PI4K catalytic domain-containing protein</fullName>
    </recommendedName>
</protein>
<feature type="region of interest" description="Disordered" evidence="6">
    <location>
        <begin position="276"/>
        <end position="329"/>
    </location>
</feature>
<evidence type="ECO:0000313" key="8">
    <source>
        <dbReference type="EMBL" id="KAJ0410362.1"/>
    </source>
</evidence>
<evidence type="ECO:0000256" key="6">
    <source>
        <dbReference type="SAM" id="MobiDB-lite"/>
    </source>
</evidence>
<organism evidence="8 9">
    <name type="scientific">Pythium insidiosum</name>
    <name type="common">Pythiosis disease agent</name>
    <dbReference type="NCBI Taxonomy" id="114742"/>
    <lineage>
        <taxon>Eukaryota</taxon>
        <taxon>Sar</taxon>
        <taxon>Stramenopiles</taxon>
        <taxon>Oomycota</taxon>
        <taxon>Peronosporomycetes</taxon>
        <taxon>Pythiales</taxon>
        <taxon>Pythiaceae</taxon>
        <taxon>Pythium</taxon>
    </lineage>
</organism>
<accession>A0AAD5LUJ3</accession>
<dbReference type="InterPro" id="IPR000403">
    <property type="entry name" value="PI3/4_kinase_cat_dom"/>
</dbReference>
<keyword evidence="3" id="KW-0547">Nucleotide-binding</keyword>
<evidence type="ECO:0000256" key="4">
    <source>
        <dbReference type="ARBA" id="ARBA00022777"/>
    </source>
</evidence>
<evidence type="ECO:0000256" key="3">
    <source>
        <dbReference type="ARBA" id="ARBA00022741"/>
    </source>
</evidence>
<evidence type="ECO:0000313" key="9">
    <source>
        <dbReference type="Proteomes" id="UP001209570"/>
    </source>
</evidence>
<comment type="similarity">
    <text evidence="1">Belongs to the PI3/PI4-kinase family. Type II PI4K subfamily.</text>
</comment>
<dbReference type="InterPro" id="IPR044571">
    <property type="entry name" value="P4KG1-8"/>
</dbReference>
<keyword evidence="5" id="KW-0067">ATP-binding</keyword>
<dbReference type="PANTHER" id="PTHR45800">
    <property type="entry name" value="PHOSPHATIDYLINOSITOL 4-KINASE GAMMA"/>
    <property type="match status" value="1"/>
</dbReference>
<dbReference type="Pfam" id="PF00454">
    <property type="entry name" value="PI3_PI4_kinase"/>
    <property type="match status" value="1"/>
</dbReference>
<keyword evidence="4" id="KW-0418">Kinase</keyword>
<dbReference type="GO" id="GO:0005524">
    <property type="term" value="F:ATP binding"/>
    <property type="evidence" value="ECO:0007669"/>
    <property type="project" value="UniProtKB-KW"/>
</dbReference>